<dbReference type="PANTHER" id="PTHR46796:SF15">
    <property type="entry name" value="BLL1074 PROTEIN"/>
    <property type="match status" value="1"/>
</dbReference>
<dbReference type="Pfam" id="PF20240">
    <property type="entry name" value="DUF6597"/>
    <property type="match status" value="1"/>
</dbReference>
<dbReference type="EMBL" id="AXNT01000037">
    <property type="protein sequence ID" value="KGM02734.1"/>
    <property type="molecule type" value="Genomic_DNA"/>
</dbReference>
<keyword evidence="3" id="KW-0804">Transcription</keyword>
<dbReference type="InterPro" id="IPR050204">
    <property type="entry name" value="AraC_XylS_family_regulators"/>
</dbReference>
<name>A0A0A0BA58_9CELL</name>
<dbReference type="PANTHER" id="PTHR46796">
    <property type="entry name" value="HTH-TYPE TRANSCRIPTIONAL ACTIVATOR RHAS-RELATED"/>
    <property type="match status" value="1"/>
</dbReference>
<feature type="domain" description="HTH araC/xylS-type" evidence="4">
    <location>
        <begin position="169"/>
        <end position="253"/>
    </location>
</feature>
<gene>
    <name evidence="5" type="ORF">Q760_11650</name>
</gene>
<keyword evidence="6" id="KW-1185">Reference proteome</keyword>
<dbReference type="InterPro" id="IPR009057">
    <property type="entry name" value="Homeodomain-like_sf"/>
</dbReference>
<evidence type="ECO:0000259" key="4">
    <source>
        <dbReference type="PROSITE" id="PS01124"/>
    </source>
</evidence>
<dbReference type="AlphaFoldDB" id="A0A0A0BA58"/>
<dbReference type="Pfam" id="PF12833">
    <property type="entry name" value="HTH_18"/>
    <property type="match status" value="1"/>
</dbReference>
<comment type="caution">
    <text evidence="5">The sequence shown here is derived from an EMBL/GenBank/DDBJ whole genome shotgun (WGS) entry which is preliminary data.</text>
</comment>
<dbReference type="InterPro" id="IPR018060">
    <property type="entry name" value="HTH_AraC"/>
</dbReference>
<evidence type="ECO:0000313" key="6">
    <source>
        <dbReference type="Proteomes" id="UP000029833"/>
    </source>
</evidence>
<dbReference type="GO" id="GO:0003700">
    <property type="term" value="F:DNA-binding transcription factor activity"/>
    <property type="evidence" value="ECO:0007669"/>
    <property type="project" value="InterPro"/>
</dbReference>
<keyword evidence="2" id="KW-0238">DNA-binding</keyword>
<dbReference type="InterPro" id="IPR046532">
    <property type="entry name" value="DUF6597"/>
</dbReference>
<evidence type="ECO:0000256" key="2">
    <source>
        <dbReference type="ARBA" id="ARBA00023125"/>
    </source>
</evidence>
<dbReference type="STRING" id="1408250.Q760_11650"/>
<dbReference type="SMART" id="SM00342">
    <property type="entry name" value="HTH_ARAC"/>
    <property type="match status" value="1"/>
</dbReference>
<dbReference type="SUPFAM" id="SSF46689">
    <property type="entry name" value="Homeodomain-like"/>
    <property type="match status" value="1"/>
</dbReference>
<evidence type="ECO:0000313" key="5">
    <source>
        <dbReference type="EMBL" id="KGM02734.1"/>
    </source>
</evidence>
<dbReference type="PROSITE" id="PS01124">
    <property type="entry name" value="HTH_ARAC_FAMILY_2"/>
    <property type="match status" value="1"/>
</dbReference>
<reference evidence="5 6" key="1">
    <citation type="submission" date="2013-10" db="EMBL/GenBank/DDBJ databases">
        <authorList>
            <person name="Wang G."/>
            <person name="Zhuang W."/>
        </authorList>
    </citation>
    <scope>NUCLEOTIDE SEQUENCE [LARGE SCALE GENOMIC DNA]</scope>
    <source>
        <strain evidence="5 6">DSM 20118</strain>
    </source>
</reference>
<protein>
    <recommendedName>
        <fullName evidence="4">HTH araC/xylS-type domain-containing protein</fullName>
    </recommendedName>
</protein>
<organism evidence="5 6">
    <name type="scientific">Cellulomonas cellasea DSM 20118</name>
    <dbReference type="NCBI Taxonomy" id="1408250"/>
    <lineage>
        <taxon>Bacteria</taxon>
        <taxon>Bacillati</taxon>
        <taxon>Actinomycetota</taxon>
        <taxon>Actinomycetes</taxon>
        <taxon>Micrococcales</taxon>
        <taxon>Cellulomonadaceae</taxon>
        <taxon>Cellulomonas</taxon>
    </lineage>
</organism>
<dbReference type="OrthoDB" id="2559672at2"/>
<proteinExistence type="predicted"/>
<dbReference type="Gene3D" id="1.10.10.60">
    <property type="entry name" value="Homeodomain-like"/>
    <property type="match status" value="1"/>
</dbReference>
<sequence>MRPTLDAVTRDAREVGGAWRTHQRHELPPVPADLAPWVERFWAVTWDYAEPYRQLVVPTPNVHLTFRSGRATVTGIATTHQHRTLEGRGSVLGVAFRPGWFRPLLGRAVSTLTDTTVDAADVLHRDVPDVRHADALAGFLRSVLPAPDPRSALAADAVAAVATDPGLTTVRDLAAHLSLSTRHVQRLFAEYVGAGPKWVIRLHRLREVTERLDAGAQVRWAALADELGYADQAHLTRDFRAMFGESPTRYAQRY</sequence>
<dbReference type="GO" id="GO:0043565">
    <property type="term" value="F:sequence-specific DNA binding"/>
    <property type="evidence" value="ECO:0007669"/>
    <property type="project" value="InterPro"/>
</dbReference>
<dbReference type="Proteomes" id="UP000029833">
    <property type="component" value="Unassembled WGS sequence"/>
</dbReference>
<keyword evidence="1" id="KW-0805">Transcription regulation</keyword>
<evidence type="ECO:0000256" key="1">
    <source>
        <dbReference type="ARBA" id="ARBA00023015"/>
    </source>
</evidence>
<accession>A0A0A0BA58</accession>
<evidence type="ECO:0000256" key="3">
    <source>
        <dbReference type="ARBA" id="ARBA00023163"/>
    </source>
</evidence>